<dbReference type="GO" id="GO:0033281">
    <property type="term" value="C:TAT protein transport complex"/>
    <property type="evidence" value="ECO:0007669"/>
    <property type="project" value="UniProtKB-UniRule"/>
</dbReference>
<keyword evidence="4 9" id="KW-0812">Transmembrane</keyword>
<evidence type="ECO:0000256" key="2">
    <source>
        <dbReference type="ARBA" id="ARBA00022448"/>
    </source>
</evidence>
<dbReference type="Proteomes" id="UP000319342">
    <property type="component" value="Chromosome"/>
</dbReference>
<keyword evidence="6 9" id="KW-1133">Transmembrane helix</keyword>
<feature type="transmembrane region" description="Helical" evidence="9">
    <location>
        <begin position="6"/>
        <end position="25"/>
    </location>
</feature>
<dbReference type="Pfam" id="PF02416">
    <property type="entry name" value="TatA_B_E"/>
    <property type="match status" value="1"/>
</dbReference>
<keyword evidence="3 9" id="KW-1003">Cell membrane</keyword>
<comment type="subcellular location">
    <subcellularLocation>
        <location evidence="1 9">Cell membrane</location>
        <topology evidence="1 9">Single-pass membrane protein</topology>
    </subcellularLocation>
</comment>
<comment type="function">
    <text evidence="9">Part of the twin-arginine translocation (Tat) system that transports large folded proteins containing a characteristic twin-arginine motif in their signal peptide across membranes. TatA could form the protein-conducting channel of the Tat system.</text>
</comment>
<sequence>MTTLAFIGTTELIWIAAIVLLLFGARKLPELARAAGSSITQFKKGLKDEELEGGAAKKSEDGKQELP</sequence>
<keyword evidence="2 9" id="KW-0813">Transport</keyword>
<organism evidence="10 11">
    <name type="scientific">Rohdeia mirabilis</name>
    <dbReference type="NCBI Taxonomy" id="2528008"/>
    <lineage>
        <taxon>Bacteria</taxon>
        <taxon>Pseudomonadati</taxon>
        <taxon>Planctomycetota</taxon>
        <taxon>Planctomycetia</taxon>
        <taxon>Planctomycetia incertae sedis</taxon>
        <taxon>Rohdeia</taxon>
    </lineage>
</organism>
<name>A0A518CZU9_9BACT</name>
<dbReference type="GO" id="GO:0008320">
    <property type="term" value="F:protein transmembrane transporter activity"/>
    <property type="evidence" value="ECO:0007669"/>
    <property type="project" value="UniProtKB-UniRule"/>
</dbReference>
<dbReference type="PANTHER" id="PTHR42982:SF1">
    <property type="entry name" value="SEC-INDEPENDENT PROTEIN TRANSLOCASE PROTEIN TATA"/>
    <property type="match status" value="1"/>
</dbReference>
<accession>A0A518CZU9</accession>
<dbReference type="GO" id="GO:0043953">
    <property type="term" value="P:protein transport by the Tat complex"/>
    <property type="evidence" value="ECO:0007669"/>
    <property type="project" value="UniProtKB-UniRule"/>
</dbReference>
<dbReference type="OrthoDB" id="290425at2"/>
<comment type="subunit">
    <text evidence="9">Forms a complex with TatC.</text>
</comment>
<keyword evidence="8 9" id="KW-0472">Membrane</keyword>
<dbReference type="AlphaFoldDB" id="A0A518CZU9"/>
<evidence type="ECO:0000256" key="5">
    <source>
        <dbReference type="ARBA" id="ARBA00022927"/>
    </source>
</evidence>
<dbReference type="InterPro" id="IPR006312">
    <property type="entry name" value="TatA/E"/>
</dbReference>
<evidence type="ECO:0000256" key="4">
    <source>
        <dbReference type="ARBA" id="ARBA00022692"/>
    </source>
</evidence>
<keyword evidence="5 9" id="KW-0653">Protein transport</keyword>
<dbReference type="HAMAP" id="MF_00236">
    <property type="entry name" value="TatA_E"/>
    <property type="match status" value="1"/>
</dbReference>
<dbReference type="EMBL" id="CP036290">
    <property type="protein sequence ID" value="QDU84748.1"/>
    <property type="molecule type" value="Genomic_DNA"/>
</dbReference>
<evidence type="ECO:0000313" key="10">
    <source>
        <dbReference type="EMBL" id="QDU84748.1"/>
    </source>
</evidence>
<evidence type="ECO:0000256" key="1">
    <source>
        <dbReference type="ARBA" id="ARBA00004162"/>
    </source>
</evidence>
<dbReference type="RefSeq" id="WP_145186846.1">
    <property type="nucleotide sequence ID" value="NZ_CP036290.1"/>
</dbReference>
<evidence type="ECO:0000256" key="9">
    <source>
        <dbReference type="HAMAP-Rule" id="MF_00236"/>
    </source>
</evidence>
<evidence type="ECO:0000256" key="8">
    <source>
        <dbReference type="ARBA" id="ARBA00023136"/>
    </source>
</evidence>
<evidence type="ECO:0000256" key="3">
    <source>
        <dbReference type="ARBA" id="ARBA00022475"/>
    </source>
</evidence>
<gene>
    <name evidence="10" type="primary">tatAy</name>
    <name evidence="9" type="synonym">tatA</name>
    <name evidence="10" type="ORF">Pla163_18620</name>
</gene>
<dbReference type="Gene3D" id="1.20.5.3310">
    <property type="match status" value="1"/>
</dbReference>
<proteinExistence type="inferred from homology"/>
<keyword evidence="11" id="KW-1185">Reference proteome</keyword>
<dbReference type="InterPro" id="IPR003369">
    <property type="entry name" value="TatA/B/E"/>
</dbReference>
<evidence type="ECO:0000256" key="7">
    <source>
        <dbReference type="ARBA" id="ARBA00023010"/>
    </source>
</evidence>
<reference evidence="10 11" key="1">
    <citation type="submission" date="2019-02" db="EMBL/GenBank/DDBJ databases">
        <title>Deep-cultivation of Planctomycetes and their phenomic and genomic characterization uncovers novel biology.</title>
        <authorList>
            <person name="Wiegand S."/>
            <person name="Jogler M."/>
            <person name="Boedeker C."/>
            <person name="Pinto D."/>
            <person name="Vollmers J."/>
            <person name="Rivas-Marin E."/>
            <person name="Kohn T."/>
            <person name="Peeters S.H."/>
            <person name="Heuer A."/>
            <person name="Rast P."/>
            <person name="Oberbeckmann S."/>
            <person name="Bunk B."/>
            <person name="Jeske O."/>
            <person name="Meyerdierks A."/>
            <person name="Storesund J.E."/>
            <person name="Kallscheuer N."/>
            <person name="Luecker S."/>
            <person name="Lage O.M."/>
            <person name="Pohl T."/>
            <person name="Merkel B.J."/>
            <person name="Hornburger P."/>
            <person name="Mueller R.-W."/>
            <person name="Bruemmer F."/>
            <person name="Labrenz M."/>
            <person name="Spormann A.M."/>
            <person name="Op den Camp H."/>
            <person name="Overmann J."/>
            <person name="Amann R."/>
            <person name="Jetten M.S.M."/>
            <person name="Mascher T."/>
            <person name="Medema M.H."/>
            <person name="Devos D.P."/>
            <person name="Kaster A.-K."/>
            <person name="Ovreas L."/>
            <person name="Rohde M."/>
            <person name="Galperin M.Y."/>
            <person name="Jogler C."/>
        </authorList>
    </citation>
    <scope>NUCLEOTIDE SEQUENCE [LARGE SCALE GENOMIC DNA]</scope>
    <source>
        <strain evidence="10 11">Pla163</strain>
    </source>
</reference>
<keyword evidence="7 9" id="KW-0811">Translocation</keyword>
<comment type="similarity">
    <text evidence="9">Belongs to the TatA/E family.</text>
</comment>
<protein>
    <recommendedName>
        <fullName evidence="9">Sec-independent protein translocase protein TatA</fullName>
    </recommendedName>
</protein>
<dbReference type="PANTHER" id="PTHR42982">
    <property type="entry name" value="SEC-INDEPENDENT PROTEIN TRANSLOCASE PROTEIN TATA"/>
    <property type="match status" value="1"/>
</dbReference>
<evidence type="ECO:0000313" key="11">
    <source>
        <dbReference type="Proteomes" id="UP000319342"/>
    </source>
</evidence>
<evidence type="ECO:0000256" key="6">
    <source>
        <dbReference type="ARBA" id="ARBA00022989"/>
    </source>
</evidence>
<dbReference type="NCBIfam" id="TIGR01411">
    <property type="entry name" value="tatAE"/>
    <property type="match status" value="1"/>
</dbReference>